<dbReference type="SUPFAM" id="SSF140459">
    <property type="entry name" value="PE/PPE dimer-like"/>
    <property type="match status" value="1"/>
</dbReference>
<name>A0AAJ3NKU9_9MYCO</name>
<reference evidence="3 4" key="1">
    <citation type="submission" date="2016-01" db="EMBL/GenBank/DDBJ databases">
        <title>The new phylogeny of the genus Mycobacterium.</title>
        <authorList>
            <person name="Tarcisio F."/>
            <person name="Conor M."/>
            <person name="Antonella G."/>
            <person name="Elisabetta G."/>
            <person name="Giulia F.S."/>
            <person name="Sara T."/>
            <person name="Anna F."/>
            <person name="Clotilde B."/>
            <person name="Roberto B."/>
            <person name="Veronica D.S."/>
            <person name="Fabio R."/>
            <person name="Monica P."/>
            <person name="Olivier J."/>
            <person name="Enrico T."/>
            <person name="Nicola S."/>
        </authorList>
    </citation>
    <scope>NUCLEOTIDE SEQUENCE [LARGE SCALE GENOMIC DNA]</scope>
    <source>
        <strain evidence="3 4">DSM 44616</strain>
    </source>
</reference>
<keyword evidence="4" id="KW-1185">Reference proteome</keyword>
<organism evidence="3 4">
    <name type="scientific">Mycobacterium saskatchewanense</name>
    <dbReference type="NCBI Taxonomy" id="220927"/>
    <lineage>
        <taxon>Bacteria</taxon>
        <taxon>Bacillati</taxon>
        <taxon>Actinomycetota</taxon>
        <taxon>Actinomycetes</taxon>
        <taxon>Mycobacteriales</taxon>
        <taxon>Mycobacteriaceae</taxon>
        <taxon>Mycobacterium</taxon>
        <taxon>Mycobacterium simiae complex</taxon>
    </lineage>
</organism>
<evidence type="ECO:0000313" key="3">
    <source>
        <dbReference type="EMBL" id="ORW65043.1"/>
    </source>
</evidence>
<dbReference type="AlphaFoldDB" id="A0AAJ3NKU9"/>
<feature type="domain" description="PE" evidence="2">
    <location>
        <begin position="4"/>
        <end position="94"/>
    </location>
</feature>
<evidence type="ECO:0000313" key="4">
    <source>
        <dbReference type="Proteomes" id="UP000193387"/>
    </source>
</evidence>
<evidence type="ECO:0000259" key="2">
    <source>
        <dbReference type="Pfam" id="PF00934"/>
    </source>
</evidence>
<dbReference type="Gene3D" id="1.10.287.850">
    <property type="entry name" value="HP0062-like domain"/>
    <property type="match status" value="1"/>
</dbReference>
<protein>
    <recommendedName>
        <fullName evidence="2">PE domain-containing protein</fullName>
    </recommendedName>
</protein>
<dbReference type="EMBL" id="LQPR01000076">
    <property type="protein sequence ID" value="ORW65043.1"/>
    <property type="molecule type" value="Genomic_DNA"/>
</dbReference>
<dbReference type="Proteomes" id="UP000193387">
    <property type="component" value="Unassembled WGS sequence"/>
</dbReference>
<gene>
    <name evidence="3" type="ORF">AWC23_24070</name>
</gene>
<dbReference type="InterPro" id="IPR038332">
    <property type="entry name" value="PPE_sf"/>
</dbReference>
<dbReference type="InterPro" id="IPR000084">
    <property type="entry name" value="PE-PGRS_N"/>
</dbReference>
<accession>A0AAJ3NKU9</accession>
<dbReference type="Pfam" id="PF00934">
    <property type="entry name" value="PE"/>
    <property type="match status" value="1"/>
</dbReference>
<feature type="region of interest" description="Disordered" evidence="1">
    <location>
        <begin position="244"/>
        <end position="275"/>
    </location>
</feature>
<evidence type="ECO:0000256" key="1">
    <source>
        <dbReference type="SAM" id="MobiDB-lite"/>
    </source>
</evidence>
<proteinExistence type="predicted"/>
<dbReference type="RefSeq" id="WP_085258081.1">
    <property type="nucleotide sequence ID" value="NZ_AP022573.1"/>
</dbReference>
<sequence>MSWVIAAPEYVAAAASDLANIGSTIDSANSAASGPITSVPAPGADEVSAGIAALFDAHSQVYQAISAQAAAFHAQFVQLMNGGAAQYAATEAANASPLQTTQPGALSPNAAGQALSSAQPMVTSAAAPASAAASLPASAASAAGGSAHAAPVAAVAPAAAVPPPAVASVPPVGVAPAASAALSSTGAPASPLQPATSTYAAAATGEPAAPLPEAVATPVTAVPTETPEIVQAATAATPLPVTPVTAAPQSTQSFRPATGPYSPAAAEEQPMPYST</sequence>
<dbReference type="FunFam" id="1.10.287.850:FF:000001">
    <property type="entry name" value="PE_PGRS39"/>
    <property type="match status" value="1"/>
</dbReference>
<comment type="caution">
    <text evidence="3">The sequence shown here is derived from an EMBL/GenBank/DDBJ whole genome shotgun (WGS) entry which is preliminary data.</text>
</comment>